<keyword evidence="3" id="KW-1185">Reference proteome</keyword>
<dbReference type="InterPro" id="IPR056086">
    <property type="entry name" value="DUF7669"/>
</dbReference>
<protein>
    <recommendedName>
        <fullName evidence="1">DUF7669 domain-containing protein</fullName>
    </recommendedName>
</protein>
<comment type="caution">
    <text evidence="2">The sequence shown here is derived from an EMBL/GenBank/DDBJ whole genome shotgun (WGS) entry which is preliminary data.</text>
</comment>
<evidence type="ECO:0000313" key="3">
    <source>
        <dbReference type="Proteomes" id="UP001595859"/>
    </source>
</evidence>
<dbReference type="RefSeq" id="WP_378058899.1">
    <property type="nucleotide sequence ID" value="NZ_JBHSIS010000014.1"/>
</dbReference>
<proteinExistence type="predicted"/>
<feature type="domain" description="DUF7669" evidence="1">
    <location>
        <begin position="241"/>
        <end position="313"/>
    </location>
</feature>
<reference evidence="3" key="1">
    <citation type="journal article" date="2019" name="Int. J. Syst. Evol. Microbiol.">
        <title>The Global Catalogue of Microorganisms (GCM) 10K type strain sequencing project: providing services to taxonomists for standard genome sequencing and annotation.</title>
        <authorList>
            <consortium name="The Broad Institute Genomics Platform"/>
            <consortium name="The Broad Institute Genome Sequencing Center for Infectious Disease"/>
            <person name="Wu L."/>
            <person name="Ma J."/>
        </authorList>
    </citation>
    <scope>NUCLEOTIDE SEQUENCE [LARGE SCALE GENOMIC DNA]</scope>
    <source>
        <strain evidence="3">ZS-22-S1</strain>
    </source>
</reference>
<accession>A0ABV9S7Y7</accession>
<gene>
    <name evidence="2" type="ORF">ACFPCV_25690</name>
</gene>
<dbReference type="Proteomes" id="UP001595859">
    <property type="component" value="Unassembled WGS sequence"/>
</dbReference>
<organism evidence="2 3">
    <name type="scientific">Actinophytocola glycyrrhizae</name>
    <dbReference type="NCBI Taxonomy" id="2044873"/>
    <lineage>
        <taxon>Bacteria</taxon>
        <taxon>Bacillati</taxon>
        <taxon>Actinomycetota</taxon>
        <taxon>Actinomycetes</taxon>
        <taxon>Pseudonocardiales</taxon>
        <taxon>Pseudonocardiaceae</taxon>
    </lineage>
</organism>
<name>A0ABV9S7Y7_9PSEU</name>
<dbReference type="EMBL" id="JBHSIS010000014">
    <property type="protein sequence ID" value="MFC4856908.1"/>
    <property type="molecule type" value="Genomic_DNA"/>
</dbReference>
<sequence>MTPRHEHADEDSTGSGARPWLLQAVWAAVAAEVRGHRERGFGSLLTEDAVRFCVARALAAAGVDASWLRVEVAHPVLKGARIDLVVGIDQPIALMELKYPREPNPANAAWTMTLGEVLKDLYRLAAYPGAVDRVFVYVETAHLRRYMTGVVARYGVNLDTDTVILRPAAINALPSTATAIIGPQLVVHQVTAQRLALLPIDESLRLAVYQVDPLTPPRDDDALELPSSAVPTSTARAGVRREILAAVHAVLTRSGSDTFTPAEIVAEMTRRGTGYAESTIRTMITAHLCRNAPDNATTTYDDLERTDRGRYRLAAN</sequence>
<evidence type="ECO:0000313" key="2">
    <source>
        <dbReference type="EMBL" id="MFC4856908.1"/>
    </source>
</evidence>
<evidence type="ECO:0000259" key="1">
    <source>
        <dbReference type="Pfam" id="PF24706"/>
    </source>
</evidence>
<dbReference type="Pfam" id="PF24706">
    <property type="entry name" value="DUF7669"/>
    <property type="match status" value="1"/>
</dbReference>